<dbReference type="VEuPathDB" id="FungiDB:PGTG_17280"/>
<organism evidence="1 2">
    <name type="scientific">Puccinia graminis f. sp. tritici (strain CRL 75-36-700-3 / race SCCL)</name>
    <name type="common">Black stem rust fungus</name>
    <dbReference type="NCBI Taxonomy" id="418459"/>
    <lineage>
        <taxon>Eukaryota</taxon>
        <taxon>Fungi</taxon>
        <taxon>Dikarya</taxon>
        <taxon>Basidiomycota</taxon>
        <taxon>Pucciniomycotina</taxon>
        <taxon>Pucciniomycetes</taxon>
        <taxon>Pucciniales</taxon>
        <taxon>Pucciniaceae</taxon>
        <taxon>Puccinia</taxon>
    </lineage>
</organism>
<name>E3L383_PUCGT</name>
<dbReference type="KEGG" id="pgr:PGTG_17280"/>
<dbReference type="HOGENOM" id="CLU_2251411_0_0_1"/>
<dbReference type="RefSeq" id="XP_003335427.1">
    <property type="nucleotide sequence ID" value="XM_003335379.1"/>
</dbReference>
<proteinExistence type="predicted"/>
<dbReference type="Proteomes" id="UP000008783">
    <property type="component" value="Unassembled WGS sequence"/>
</dbReference>
<accession>E3L383</accession>
<sequence length="104" mass="11848">MGWLRSCVELNSLSWFEWMGWLRCVRKLCEAVKWWELGCAGCAGELGQLTLPKVPFVFDRNCLDHVWKVNNDKIKPPEASWGEKIQAAQLSSPSSTVNPALNKR</sequence>
<dbReference type="EMBL" id="DS178340">
    <property type="protein sequence ID" value="EFP91008.1"/>
    <property type="molecule type" value="Genomic_DNA"/>
</dbReference>
<gene>
    <name evidence="1" type="ORF">PGTG_17280</name>
</gene>
<reference key="1">
    <citation type="submission" date="2007-01" db="EMBL/GenBank/DDBJ databases">
        <title>The Genome Sequence of Puccinia graminis f. sp. tritici Strain CRL 75-36-700-3.</title>
        <authorList>
            <consortium name="The Broad Institute Genome Sequencing Platform"/>
            <person name="Birren B."/>
            <person name="Lander E."/>
            <person name="Galagan J."/>
            <person name="Nusbaum C."/>
            <person name="Devon K."/>
            <person name="Cuomo C."/>
            <person name="Jaffe D."/>
            <person name="Butler J."/>
            <person name="Alvarez P."/>
            <person name="Gnerre S."/>
            <person name="Grabherr M."/>
            <person name="Mauceli E."/>
            <person name="Brockman W."/>
            <person name="Young S."/>
            <person name="LaButti K."/>
            <person name="Sykes S."/>
            <person name="DeCaprio D."/>
            <person name="Crawford M."/>
            <person name="Koehrsen M."/>
            <person name="Engels R."/>
            <person name="Montgomery P."/>
            <person name="Pearson M."/>
            <person name="Howarth C."/>
            <person name="Larson L."/>
            <person name="White J."/>
            <person name="Zeng Q."/>
            <person name="Kodira C."/>
            <person name="Yandava C."/>
            <person name="Alvarado L."/>
            <person name="O'Leary S."/>
            <person name="Szabo L."/>
            <person name="Dean R."/>
            <person name="Schein J."/>
        </authorList>
    </citation>
    <scope>NUCLEOTIDE SEQUENCE</scope>
    <source>
        <strain>CRL 75-36-700-3</strain>
    </source>
</reference>
<evidence type="ECO:0000313" key="1">
    <source>
        <dbReference type="EMBL" id="EFP91008.1"/>
    </source>
</evidence>
<dbReference type="AlphaFoldDB" id="E3L383"/>
<dbReference type="GeneID" id="10528505"/>
<evidence type="ECO:0000313" key="2">
    <source>
        <dbReference type="Proteomes" id="UP000008783"/>
    </source>
</evidence>
<dbReference type="InParanoid" id="E3L383"/>
<reference evidence="2" key="2">
    <citation type="journal article" date="2011" name="Proc. Natl. Acad. Sci. U.S.A.">
        <title>Obligate biotrophy features unraveled by the genomic analysis of rust fungi.</title>
        <authorList>
            <person name="Duplessis S."/>
            <person name="Cuomo C.A."/>
            <person name="Lin Y.-C."/>
            <person name="Aerts A."/>
            <person name="Tisserant E."/>
            <person name="Veneault-Fourrey C."/>
            <person name="Joly D.L."/>
            <person name="Hacquard S."/>
            <person name="Amselem J."/>
            <person name="Cantarel B.L."/>
            <person name="Chiu R."/>
            <person name="Coutinho P.M."/>
            <person name="Feau N."/>
            <person name="Field M."/>
            <person name="Frey P."/>
            <person name="Gelhaye E."/>
            <person name="Goldberg J."/>
            <person name="Grabherr M.G."/>
            <person name="Kodira C.D."/>
            <person name="Kohler A."/>
            <person name="Kuees U."/>
            <person name="Lindquist E.A."/>
            <person name="Lucas S.M."/>
            <person name="Mago R."/>
            <person name="Mauceli E."/>
            <person name="Morin E."/>
            <person name="Murat C."/>
            <person name="Pangilinan J.L."/>
            <person name="Park R."/>
            <person name="Pearson M."/>
            <person name="Quesneville H."/>
            <person name="Rouhier N."/>
            <person name="Sakthikumar S."/>
            <person name="Salamov A.A."/>
            <person name="Schmutz J."/>
            <person name="Selles B."/>
            <person name="Shapiro H."/>
            <person name="Tanguay P."/>
            <person name="Tuskan G.A."/>
            <person name="Henrissat B."/>
            <person name="Van de Peer Y."/>
            <person name="Rouze P."/>
            <person name="Ellis J.G."/>
            <person name="Dodds P.N."/>
            <person name="Schein J.E."/>
            <person name="Zhong S."/>
            <person name="Hamelin R.C."/>
            <person name="Grigoriev I.V."/>
            <person name="Szabo L.J."/>
            <person name="Martin F."/>
        </authorList>
    </citation>
    <scope>NUCLEOTIDE SEQUENCE [LARGE SCALE GENOMIC DNA]</scope>
    <source>
        <strain evidence="2">CRL 75-36-700-3 / race SCCL</strain>
    </source>
</reference>
<protein>
    <submittedName>
        <fullName evidence="1">Uncharacterized protein</fullName>
    </submittedName>
</protein>
<keyword evidence="2" id="KW-1185">Reference proteome</keyword>